<accession>A0ACC2KE71</accession>
<keyword evidence="2" id="KW-1185">Reference proteome</keyword>
<proteinExistence type="predicted"/>
<evidence type="ECO:0000313" key="2">
    <source>
        <dbReference type="Proteomes" id="UP001234297"/>
    </source>
</evidence>
<organism evidence="1 2">
    <name type="scientific">Persea americana</name>
    <name type="common">Avocado</name>
    <dbReference type="NCBI Taxonomy" id="3435"/>
    <lineage>
        <taxon>Eukaryota</taxon>
        <taxon>Viridiplantae</taxon>
        <taxon>Streptophyta</taxon>
        <taxon>Embryophyta</taxon>
        <taxon>Tracheophyta</taxon>
        <taxon>Spermatophyta</taxon>
        <taxon>Magnoliopsida</taxon>
        <taxon>Magnoliidae</taxon>
        <taxon>Laurales</taxon>
        <taxon>Lauraceae</taxon>
        <taxon>Persea</taxon>
    </lineage>
</organism>
<protein>
    <submittedName>
        <fullName evidence="1">Uncharacterized protein</fullName>
    </submittedName>
</protein>
<comment type="caution">
    <text evidence="1">The sequence shown here is derived from an EMBL/GenBank/DDBJ whole genome shotgun (WGS) entry which is preliminary data.</text>
</comment>
<dbReference type="Proteomes" id="UP001234297">
    <property type="component" value="Chromosome 4"/>
</dbReference>
<gene>
    <name evidence="1" type="ORF">MRB53_015399</name>
</gene>
<evidence type="ECO:0000313" key="1">
    <source>
        <dbReference type="EMBL" id="KAJ8619213.1"/>
    </source>
</evidence>
<sequence length="84" mass="9329">MIGGKLHRSKSGAQQMILIWDGAKTRIEIVVTDRQLSCLSLAIEIGCKEPIQCGPVTDGRLSEWLTRMWPLLLIEELPGLSDVL</sequence>
<dbReference type="EMBL" id="CM056812">
    <property type="protein sequence ID" value="KAJ8619213.1"/>
    <property type="molecule type" value="Genomic_DNA"/>
</dbReference>
<name>A0ACC2KE71_PERAE</name>
<reference evidence="1 2" key="1">
    <citation type="journal article" date="2022" name="Hortic Res">
        <title>A haplotype resolved chromosomal level avocado genome allows analysis of novel avocado genes.</title>
        <authorList>
            <person name="Nath O."/>
            <person name="Fletcher S.J."/>
            <person name="Hayward A."/>
            <person name="Shaw L.M."/>
            <person name="Masouleh A.K."/>
            <person name="Furtado A."/>
            <person name="Henry R.J."/>
            <person name="Mitter N."/>
        </authorList>
    </citation>
    <scope>NUCLEOTIDE SEQUENCE [LARGE SCALE GENOMIC DNA]</scope>
    <source>
        <strain evidence="2">cv. Hass</strain>
    </source>
</reference>